<proteinExistence type="predicted"/>
<reference evidence="3 4" key="1">
    <citation type="submission" date="2015-06" db="EMBL/GenBank/DDBJ databases">
        <title>Talaromyces atroroseus IBT 11181 draft genome.</title>
        <authorList>
            <person name="Rasmussen K.B."/>
            <person name="Rasmussen S."/>
            <person name="Petersen B."/>
            <person name="Sicheritz-Ponten T."/>
            <person name="Mortensen U.H."/>
            <person name="Thrane U."/>
        </authorList>
    </citation>
    <scope>NUCLEOTIDE SEQUENCE [LARGE SCALE GENOMIC DNA]</scope>
    <source>
        <strain evidence="3 4">IBT 11181</strain>
    </source>
</reference>
<evidence type="ECO:0000256" key="1">
    <source>
        <dbReference type="ARBA" id="ARBA00004123"/>
    </source>
</evidence>
<comment type="caution">
    <text evidence="3">The sequence shown here is derived from an EMBL/GenBank/DDBJ whole genome shotgun (WGS) entry which is preliminary data.</text>
</comment>
<evidence type="ECO:0008006" key="5">
    <source>
        <dbReference type="Google" id="ProtNLM"/>
    </source>
</evidence>
<gene>
    <name evidence="3" type="ORF">UA08_07366</name>
</gene>
<dbReference type="GO" id="GO:0045944">
    <property type="term" value="P:positive regulation of transcription by RNA polymerase II"/>
    <property type="evidence" value="ECO:0007669"/>
    <property type="project" value="TreeGrafter"/>
</dbReference>
<keyword evidence="4" id="KW-1185">Reference proteome</keyword>
<dbReference type="AlphaFoldDB" id="A0A225AJ87"/>
<evidence type="ECO:0000313" key="4">
    <source>
        <dbReference type="Proteomes" id="UP000214365"/>
    </source>
</evidence>
<comment type="subcellular location">
    <subcellularLocation>
        <location evidence="1">Nucleus</location>
    </subcellularLocation>
</comment>
<dbReference type="Pfam" id="PF11951">
    <property type="entry name" value="Fungal_trans_2"/>
    <property type="match status" value="1"/>
</dbReference>
<dbReference type="PANTHER" id="PTHR37534:SF43">
    <property type="entry name" value="FINGER DOMAIN PROTEIN, PUTATIVE (AFU_ORTHOLOGUE AFUA_1G01850)-RELATED"/>
    <property type="match status" value="1"/>
</dbReference>
<dbReference type="GO" id="GO:0005634">
    <property type="term" value="C:nucleus"/>
    <property type="evidence" value="ECO:0007669"/>
    <property type="project" value="UniProtKB-SubCell"/>
</dbReference>
<dbReference type="EMBL" id="LFMY01000012">
    <property type="protein sequence ID" value="OKL57208.1"/>
    <property type="molecule type" value="Genomic_DNA"/>
</dbReference>
<accession>A0A225AJ87</accession>
<name>A0A225AJ87_TALAT</name>
<organism evidence="3 4">
    <name type="scientific">Talaromyces atroroseus</name>
    <dbReference type="NCBI Taxonomy" id="1441469"/>
    <lineage>
        <taxon>Eukaryota</taxon>
        <taxon>Fungi</taxon>
        <taxon>Dikarya</taxon>
        <taxon>Ascomycota</taxon>
        <taxon>Pezizomycotina</taxon>
        <taxon>Eurotiomycetes</taxon>
        <taxon>Eurotiomycetidae</taxon>
        <taxon>Eurotiales</taxon>
        <taxon>Trichocomaceae</taxon>
        <taxon>Talaromyces</taxon>
        <taxon>Talaromyces sect. Trachyspermi</taxon>
    </lineage>
</organism>
<protein>
    <recommendedName>
        <fullName evidence="5">Transcription factor domain-containing protein</fullName>
    </recommendedName>
</protein>
<dbReference type="OrthoDB" id="187139at2759"/>
<evidence type="ECO:0000256" key="2">
    <source>
        <dbReference type="ARBA" id="ARBA00023242"/>
    </source>
</evidence>
<dbReference type="GeneID" id="31007122"/>
<evidence type="ECO:0000313" key="3">
    <source>
        <dbReference type="EMBL" id="OKL57208.1"/>
    </source>
</evidence>
<dbReference type="Proteomes" id="UP000214365">
    <property type="component" value="Unassembled WGS sequence"/>
</dbReference>
<keyword evidence="2" id="KW-0539">Nucleus</keyword>
<dbReference type="PANTHER" id="PTHR37534">
    <property type="entry name" value="TRANSCRIPTIONAL ACTIVATOR PROTEIN UGA3"/>
    <property type="match status" value="1"/>
</dbReference>
<dbReference type="RefSeq" id="XP_020117329.1">
    <property type="nucleotide sequence ID" value="XM_020262648.1"/>
</dbReference>
<sequence>MSRPACARLQVAMNTKDRSLILDNTCFQTTNPSTVRMVEKQRLHQWYLFQNPRRPGLGTGCQKYRQNRLFFPGQSPNSFYFLSHYLHTTANVMVNDSNVILLGVGALTLCFIENVRVDAAGTIYDHLLAAKTLLVKILADSRILITTDLRCFIIEYYIYTATLSMISTDVRVSNQNLLTDELIHHAESLVEAQYIGNMCGCWLELLLVIPSIFDLGRRWLTNGVEALNMDDMTQFAVIQHKVLQWKPNPSVQSDVTLLGLIYQQAILLYLYTVPSSSQHRKFVGVIGSTIDKAMGYMRELSPAAPVNTNMCWPIAIIGSLTTDFEQQQEIKNYLVAMNATLGFGNILQVLGILEEMWQHQGEQIGPWDICTAMQTLQTWISFS</sequence>
<dbReference type="GO" id="GO:0003700">
    <property type="term" value="F:DNA-binding transcription factor activity"/>
    <property type="evidence" value="ECO:0007669"/>
    <property type="project" value="TreeGrafter"/>
</dbReference>
<dbReference type="STRING" id="1441469.A0A225AJ87"/>
<dbReference type="InterPro" id="IPR021858">
    <property type="entry name" value="Fun_TF"/>
</dbReference>
<dbReference type="GO" id="GO:0000976">
    <property type="term" value="F:transcription cis-regulatory region binding"/>
    <property type="evidence" value="ECO:0007669"/>
    <property type="project" value="TreeGrafter"/>
</dbReference>